<dbReference type="KEGG" id="pef:A7E78_05870"/>
<protein>
    <recommendedName>
        <fullName evidence="1">HDOD domain-containing protein</fullName>
    </recommendedName>
</protein>
<feature type="domain" description="HDOD" evidence="1">
    <location>
        <begin position="1"/>
        <end position="190"/>
    </location>
</feature>
<reference evidence="2 3" key="1">
    <citation type="journal article" date="2017" name="Genome Announc.">
        <title>Complete Genome Sequences of Two Acetylene-Fermenting Pelobacter acetylenicus Strains.</title>
        <authorList>
            <person name="Sutton J.M."/>
            <person name="Baesman S.M."/>
            <person name="Fierst J.L."/>
            <person name="Poret-Peterson A.T."/>
            <person name="Oremland R.S."/>
            <person name="Dunlap D.S."/>
            <person name="Akob D.M."/>
        </authorList>
    </citation>
    <scope>NUCLEOTIDE SEQUENCE [LARGE SCALE GENOMIC DNA]</scope>
    <source>
        <strain evidence="2 3">SFB93</strain>
    </source>
</reference>
<dbReference type="InterPro" id="IPR052340">
    <property type="entry name" value="RNase_Y/CdgJ"/>
</dbReference>
<dbReference type="PANTHER" id="PTHR33525:SF3">
    <property type="entry name" value="RIBONUCLEASE Y"/>
    <property type="match status" value="1"/>
</dbReference>
<dbReference type="Proteomes" id="UP000182517">
    <property type="component" value="Chromosome"/>
</dbReference>
<sequence>MADIVTEFLVATQDPDWTAKKLAMVIAKDPAIAASILKVANSSYYSFQRQITSLQGAISVLGLKTLKSLVLAAGVKTMNKRFGLIEKLLVEDSIGSALSARAIARQAGGLDPEEAFLAGLMRHIGKIAMNNIAPEDYTEIIQGVYNQEGSLADLERKHFPYTHSAIGAALLDSWNLSPALVACTLFHTDPPPAGALDIETERLLATVNLAGTVCQHLGIGQRQAEESLELMSNPCAAELGLDEEAAEAIVEEVSGAFEETRQSFLGDN</sequence>
<dbReference type="STRING" id="1842532.A7E78_05870"/>
<organism evidence="2 3">
    <name type="scientific">Syntrophotalea acetylenivorans</name>
    <dbReference type="NCBI Taxonomy" id="1842532"/>
    <lineage>
        <taxon>Bacteria</taxon>
        <taxon>Pseudomonadati</taxon>
        <taxon>Thermodesulfobacteriota</taxon>
        <taxon>Desulfuromonadia</taxon>
        <taxon>Desulfuromonadales</taxon>
        <taxon>Syntrophotaleaceae</taxon>
        <taxon>Syntrophotalea</taxon>
    </lineage>
</organism>
<name>A0A1L3GSZ7_9BACT</name>
<evidence type="ECO:0000313" key="3">
    <source>
        <dbReference type="Proteomes" id="UP000182517"/>
    </source>
</evidence>
<dbReference type="Pfam" id="PF08668">
    <property type="entry name" value="HDOD"/>
    <property type="match status" value="1"/>
</dbReference>
<gene>
    <name evidence="2" type="ORF">A7E78_05870</name>
</gene>
<dbReference type="Gene3D" id="1.10.3210.10">
    <property type="entry name" value="Hypothetical protein af1432"/>
    <property type="match status" value="1"/>
</dbReference>
<dbReference type="SUPFAM" id="SSF109604">
    <property type="entry name" value="HD-domain/PDEase-like"/>
    <property type="match status" value="1"/>
</dbReference>
<dbReference type="PANTHER" id="PTHR33525">
    <property type="match status" value="1"/>
</dbReference>
<dbReference type="InterPro" id="IPR013976">
    <property type="entry name" value="HDOD"/>
</dbReference>
<accession>A0A1L3GSZ7</accession>
<keyword evidence="3" id="KW-1185">Reference proteome</keyword>
<dbReference type="PROSITE" id="PS51833">
    <property type="entry name" value="HDOD"/>
    <property type="match status" value="1"/>
</dbReference>
<proteinExistence type="predicted"/>
<dbReference type="EMBL" id="CP015519">
    <property type="protein sequence ID" value="APG29037.1"/>
    <property type="molecule type" value="Genomic_DNA"/>
</dbReference>
<evidence type="ECO:0000259" key="1">
    <source>
        <dbReference type="PROSITE" id="PS51833"/>
    </source>
</evidence>
<dbReference type="AlphaFoldDB" id="A0A1L3GSZ7"/>
<evidence type="ECO:0000313" key="2">
    <source>
        <dbReference type="EMBL" id="APG29037.1"/>
    </source>
</evidence>